<dbReference type="Gene3D" id="1.20.1050.10">
    <property type="match status" value="1"/>
</dbReference>
<dbReference type="Proteomes" id="UP000537130">
    <property type="component" value="Unassembled WGS sequence"/>
</dbReference>
<dbReference type="SFLD" id="SFLDG00358">
    <property type="entry name" value="Main_(cytGST)"/>
    <property type="match status" value="1"/>
</dbReference>
<dbReference type="InterPro" id="IPR040079">
    <property type="entry name" value="Glutathione_S-Trfase"/>
</dbReference>
<dbReference type="AlphaFoldDB" id="A0A7W4Z716"/>
<dbReference type="InterPro" id="IPR036249">
    <property type="entry name" value="Thioredoxin-like_sf"/>
</dbReference>
<dbReference type="PROSITE" id="PS50405">
    <property type="entry name" value="GST_CTER"/>
    <property type="match status" value="1"/>
</dbReference>
<evidence type="ECO:0000313" key="4">
    <source>
        <dbReference type="Proteomes" id="UP000537130"/>
    </source>
</evidence>
<dbReference type="PANTHER" id="PTHR43968:SF6">
    <property type="entry name" value="GLUTATHIONE S-TRANSFERASE OMEGA"/>
    <property type="match status" value="1"/>
</dbReference>
<gene>
    <name evidence="3" type="ORF">FHR99_003102</name>
</gene>
<dbReference type="Pfam" id="PF13417">
    <property type="entry name" value="GST_N_3"/>
    <property type="match status" value="1"/>
</dbReference>
<evidence type="ECO:0000259" key="2">
    <source>
        <dbReference type="PROSITE" id="PS50405"/>
    </source>
</evidence>
<dbReference type="InterPro" id="IPR010987">
    <property type="entry name" value="Glutathione-S-Trfase_C-like"/>
</dbReference>
<protein>
    <submittedName>
        <fullName evidence="3">Glutathione S-transferase</fullName>
        <ecNumber evidence="3">2.5.1.18</ecNumber>
    </submittedName>
</protein>
<dbReference type="SUPFAM" id="SSF52833">
    <property type="entry name" value="Thioredoxin-like"/>
    <property type="match status" value="1"/>
</dbReference>
<dbReference type="EC" id="2.5.1.18" evidence="3"/>
<dbReference type="SUPFAM" id="SSF47616">
    <property type="entry name" value="GST C-terminal domain-like"/>
    <property type="match status" value="1"/>
</dbReference>
<name>A0A7W4Z716_9GAMM</name>
<dbReference type="SFLD" id="SFLDS00019">
    <property type="entry name" value="Glutathione_Transferase_(cytos"/>
    <property type="match status" value="1"/>
</dbReference>
<reference evidence="3 4" key="1">
    <citation type="submission" date="2020-08" db="EMBL/GenBank/DDBJ databases">
        <title>Genomic Encyclopedia of Type Strains, Phase III (KMG-III): the genomes of soil and plant-associated and newly described type strains.</title>
        <authorList>
            <person name="Whitman W."/>
        </authorList>
    </citation>
    <scope>NUCLEOTIDE SEQUENCE [LARGE SCALE GENOMIC DNA]</scope>
    <source>
        <strain evidence="3 4">CECT 8654</strain>
    </source>
</reference>
<dbReference type="EMBL" id="JACHWY010000003">
    <property type="protein sequence ID" value="MBB3048828.1"/>
    <property type="molecule type" value="Genomic_DNA"/>
</dbReference>
<feature type="domain" description="GST C-terminal" evidence="2">
    <location>
        <begin position="124"/>
        <end position="250"/>
    </location>
</feature>
<dbReference type="CDD" id="cd00570">
    <property type="entry name" value="GST_N_family"/>
    <property type="match status" value="1"/>
</dbReference>
<evidence type="ECO:0000259" key="1">
    <source>
        <dbReference type="PROSITE" id="PS50404"/>
    </source>
</evidence>
<keyword evidence="4" id="KW-1185">Reference proteome</keyword>
<comment type="caution">
    <text evidence="3">The sequence shown here is derived from an EMBL/GenBank/DDBJ whole genome shotgun (WGS) entry which is preliminary data.</text>
</comment>
<sequence>MTGCAAGVGGLCIHASPICIPLPRHVLATDVSSIISHTGGTTMLKLYGFAVSNYFNMVKHALLEKGVEFEEITVFPDQSAEYLAKSPMGKVPCIETEQGFLCETTVILDYLESTFPQKPLLPEGAWEQAKVRELVKVSELYIELSGRRLLPALLAGAPVSEGVQKEVREVMTKGLRAVDTLASYSPFLLGEQQTLADIVLRYSLGVAKLGAGSVLKWDLFEGHAELKAWDERMAQNPICQQLDAAMQAQFDEFLKKVNAK</sequence>
<dbReference type="InterPro" id="IPR004045">
    <property type="entry name" value="Glutathione_S-Trfase_N"/>
</dbReference>
<dbReference type="GO" id="GO:0004364">
    <property type="term" value="F:glutathione transferase activity"/>
    <property type="evidence" value="ECO:0007669"/>
    <property type="project" value="UniProtKB-EC"/>
</dbReference>
<dbReference type="InterPro" id="IPR050983">
    <property type="entry name" value="GST_Omega/HSP26"/>
</dbReference>
<keyword evidence="3" id="KW-0808">Transferase</keyword>
<organism evidence="3 4">
    <name type="scientific">Litorivivens lipolytica</name>
    <dbReference type="NCBI Taxonomy" id="1524264"/>
    <lineage>
        <taxon>Bacteria</taxon>
        <taxon>Pseudomonadati</taxon>
        <taxon>Pseudomonadota</taxon>
        <taxon>Gammaproteobacteria</taxon>
        <taxon>Litorivivens</taxon>
    </lineage>
</organism>
<dbReference type="InterPro" id="IPR036282">
    <property type="entry name" value="Glutathione-S-Trfase_C_sf"/>
</dbReference>
<dbReference type="Gene3D" id="3.40.30.10">
    <property type="entry name" value="Glutaredoxin"/>
    <property type="match status" value="1"/>
</dbReference>
<accession>A0A7W4Z716</accession>
<dbReference type="PANTHER" id="PTHR43968">
    <property type="match status" value="1"/>
</dbReference>
<dbReference type="Pfam" id="PF00043">
    <property type="entry name" value="GST_C"/>
    <property type="match status" value="1"/>
</dbReference>
<evidence type="ECO:0000313" key="3">
    <source>
        <dbReference type="EMBL" id="MBB3048828.1"/>
    </source>
</evidence>
<dbReference type="GO" id="GO:0005737">
    <property type="term" value="C:cytoplasm"/>
    <property type="evidence" value="ECO:0007669"/>
    <property type="project" value="TreeGrafter"/>
</dbReference>
<dbReference type="InterPro" id="IPR004046">
    <property type="entry name" value="GST_C"/>
</dbReference>
<feature type="domain" description="GST N-terminal" evidence="1">
    <location>
        <begin position="42"/>
        <end position="119"/>
    </location>
</feature>
<dbReference type="RefSeq" id="WP_246386974.1">
    <property type="nucleotide sequence ID" value="NZ_JACHWY010000003.1"/>
</dbReference>
<dbReference type="PROSITE" id="PS50404">
    <property type="entry name" value="GST_NTER"/>
    <property type="match status" value="1"/>
</dbReference>
<proteinExistence type="predicted"/>